<dbReference type="Pfam" id="PF01040">
    <property type="entry name" value="UbiA"/>
    <property type="match status" value="1"/>
</dbReference>
<dbReference type="InterPro" id="IPR044878">
    <property type="entry name" value="UbiA_sf"/>
</dbReference>
<evidence type="ECO:0000313" key="7">
    <source>
        <dbReference type="Proteomes" id="UP000176299"/>
    </source>
</evidence>
<evidence type="ECO:0000256" key="2">
    <source>
        <dbReference type="ARBA" id="ARBA00022692"/>
    </source>
</evidence>
<feature type="transmembrane region" description="Helical" evidence="5">
    <location>
        <begin position="251"/>
        <end position="270"/>
    </location>
</feature>
<dbReference type="Proteomes" id="UP000176299">
    <property type="component" value="Unassembled WGS sequence"/>
</dbReference>
<accession>A0A1G1W031</accession>
<evidence type="ECO:0000256" key="4">
    <source>
        <dbReference type="ARBA" id="ARBA00023136"/>
    </source>
</evidence>
<protein>
    <recommendedName>
        <fullName evidence="8">Prenyltransferase</fullName>
    </recommendedName>
</protein>
<feature type="transmembrane region" description="Helical" evidence="5">
    <location>
        <begin position="282"/>
        <end position="304"/>
    </location>
</feature>
<evidence type="ECO:0000256" key="3">
    <source>
        <dbReference type="ARBA" id="ARBA00022989"/>
    </source>
</evidence>
<sequence>MQDRGQFLKRFFTYLGERFSLQQFIPLSLIFGIHASLFAQFFLHNNYKLSIAILSSLALFLFLFRLRLFDEFKDYEHDRRHYTTRPVPRGLISLSELRILTFTVLTFEVILSLYLGIVPFVFFVIASLYSLLLFKEFFIRDWLREHFTVYIAVHEVLTIPLFYYLYSINIKNFNFLSNNIFLAHSILLMTSFFSLEVARKIRPKELEIPSKDTYTAQYGISGTSKLLLGLAIISFILSIFILLTINNLTFILLIPVLVGLLFLAVAINKFQKGPDINTSKKVLLWTIIYTVLLNIGLISSLWVAK</sequence>
<feature type="transmembrane region" description="Helical" evidence="5">
    <location>
        <begin position="49"/>
        <end position="66"/>
    </location>
</feature>
<gene>
    <name evidence="6" type="ORF">A2113_01465</name>
</gene>
<comment type="subcellular location">
    <subcellularLocation>
        <location evidence="1">Membrane</location>
        <topology evidence="1">Multi-pass membrane protein</topology>
    </subcellularLocation>
</comment>
<dbReference type="Gene3D" id="1.10.357.140">
    <property type="entry name" value="UbiA prenyltransferase"/>
    <property type="match status" value="1"/>
</dbReference>
<dbReference type="GO" id="GO:0016020">
    <property type="term" value="C:membrane"/>
    <property type="evidence" value="ECO:0007669"/>
    <property type="project" value="UniProtKB-SubCell"/>
</dbReference>
<evidence type="ECO:0000256" key="1">
    <source>
        <dbReference type="ARBA" id="ARBA00004141"/>
    </source>
</evidence>
<evidence type="ECO:0008006" key="8">
    <source>
        <dbReference type="Google" id="ProtNLM"/>
    </source>
</evidence>
<dbReference type="STRING" id="1802591.A2113_01465"/>
<reference evidence="6 7" key="1">
    <citation type="journal article" date="2016" name="Nat. Commun.">
        <title>Thousands of microbial genomes shed light on interconnected biogeochemical processes in an aquifer system.</title>
        <authorList>
            <person name="Anantharaman K."/>
            <person name="Brown C.T."/>
            <person name="Hug L.A."/>
            <person name="Sharon I."/>
            <person name="Castelle C.J."/>
            <person name="Probst A.J."/>
            <person name="Thomas B.C."/>
            <person name="Singh A."/>
            <person name="Wilkins M.J."/>
            <person name="Karaoz U."/>
            <person name="Brodie E.L."/>
            <person name="Williams K.H."/>
            <person name="Hubbard S.S."/>
            <person name="Banfield J.F."/>
        </authorList>
    </citation>
    <scope>NUCLEOTIDE SEQUENCE [LARGE SCALE GENOMIC DNA]</scope>
</reference>
<feature type="transmembrane region" description="Helical" evidence="5">
    <location>
        <begin position="178"/>
        <end position="198"/>
    </location>
</feature>
<keyword evidence="4 5" id="KW-0472">Membrane</keyword>
<proteinExistence type="predicted"/>
<evidence type="ECO:0000313" key="6">
    <source>
        <dbReference type="EMBL" id="OGY20954.1"/>
    </source>
</evidence>
<feature type="transmembrane region" description="Helical" evidence="5">
    <location>
        <begin position="113"/>
        <end position="134"/>
    </location>
</feature>
<name>A0A1G1W031_9BACT</name>
<keyword evidence="2 5" id="KW-0812">Transmembrane</keyword>
<dbReference type="InterPro" id="IPR000537">
    <property type="entry name" value="UbiA_prenyltransferase"/>
</dbReference>
<evidence type="ECO:0000256" key="5">
    <source>
        <dbReference type="SAM" id="Phobius"/>
    </source>
</evidence>
<dbReference type="AlphaFoldDB" id="A0A1G1W031"/>
<dbReference type="GO" id="GO:0016765">
    <property type="term" value="F:transferase activity, transferring alkyl or aryl (other than methyl) groups"/>
    <property type="evidence" value="ECO:0007669"/>
    <property type="project" value="InterPro"/>
</dbReference>
<dbReference type="EMBL" id="MHCN01000019">
    <property type="protein sequence ID" value="OGY20954.1"/>
    <property type="molecule type" value="Genomic_DNA"/>
</dbReference>
<feature type="transmembrane region" description="Helical" evidence="5">
    <location>
        <begin position="21"/>
        <end position="43"/>
    </location>
</feature>
<keyword evidence="3 5" id="KW-1133">Transmembrane helix</keyword>
<feature type="transmembrane region" description="Helical" evidence="5">
    <location>
        <begin position="146"/>
        <end position="166"/>
    </location>
</feature>
<organism evidence="6 7">
    <name type="scientific">Candidatus Woykebacteria bacterium GWA1_44_8</name>
    <dbReference type="NCBI Taxonomy" id="1802591"/>
    <lineage>
        <taxon>Bacteria</taxon>
        <taxon>Candidatus Woykeibacteriota</taxon>
    </lineage>
</organism>
<comment type="caution">
    <text evidence="6">The sequence shown here is derived from an EMBL/GenBank/DDBJ whole genome shotgun (WGS) entry which is preliminary data.</text>
</comment>
<feature type="transmembrane region" description="Helical" evidence="5">
    <location>
        <begin position="226"/>
        <end position="245"/>
    </location>
</feature>